<dbReference type="EMBL" id="JAVRRL010000079">
    <property type="protein sequence ID" value="KAK5108712.1"/>
    <property type="molecule type" value="Genomic_DNA"/>
</dbReference>
<dbReference type="InterPro" id="IPR047122">
    <property type="entry name" value="Trans-enoyl_RdTase-like"/>
</dbReference>
<dbReference type="InterPro" id="IPR011032">
    <property type="entry name" value="GroES-like_sf"/>
</dbReference>
<dbReference type="SMART" id="SM00829">
    <property type="entry name" value="PKS_ER"/>
    <property type="match status" value="1"/>
</dbReference>
<dbReference type="PANTHER" id="PTHR45348">
    <property type="entry name" value="HYPOTHETICAL OXIDOREDUCTASE (EUROFUNG)"/>
    <property type="match status" value="1"/>
</dbReference>
<dbReference type="PANTHER" id="PTHR45348:SF2">
    <property type="entry name" value="ZINC-TYPE ALCOHOL DEHYDROGENASE-LIKE PROTEIN C2E1P3.01"/>
    <property type="match status" value="1"/>
</dbReference>
<evidence type="ECO:0000313" key="5">
    <source>
        <dbReference type="EMBL" id="KAK5108712.1"/>
    </source>
</evidence>
<comment type="subunit">
    <text evidence="2">Monomer.</text>
</comment>
<dbReference type="Gene3D" id="3.90.180.10">
    <property type="entry name" value="Medium-chain alcohol dehydrogenases, catalytic domain"/>
    <property type="match status" value="1"/>
</dbReference>
<feature type="domain" description="Enoyl reductase (ER)" evidence="4">
    <location>
        <begin position="14"/>
        <end position="343"/>
    </location>
</feature>
<organism evidence="5 6">
    <name type="scientific">Meristemomyces frigidus</name>
    <dbReference type="NCBI Taxonomy" id="1508187"/>
    <lineage>
        <taxon>Eukaryota</taxon>
        <taxon>Fungi</taxon>
        <taxon>Dikarya</taxon>
        <taxon>Ascomycota</taxon>
        <taxon>Pezizomycotina</taxon>
        <taxon>Dothideomycetes</taxon>
        <taxon>Dothideomycetidae</taxon>
        <taxon>Mycosphaerellales</taxon>
        <taxon>Teratosphaeriaceae</taxon>
        <taxon>Meristemomyces</taxon>
    </lineage>
</organism>
<dbReference type="Pfam" id="PF08240">
    <property type="entry name" value="ADH_N"/>
    <property type="match status" value="1"/>
</dbReference>
<sequence>MSGQHKAVVLPQKGGPLAIEGRSTPHPGANEYLVQVRAVAMNPIDYYQRDLGIPPISQYPTVLGGDVAGVIAEVGSGVEHPLKKGTRVIAGASAFWQNNDPDYGAFQQYVLVSSGIVTTLPDEYTFEQGAVIPLAAITALTAYFTVGISIDTKHSAQDKQAYLVWGAASSVGTYAVQIAKAMGYTVYATASSKNHEYIKSLGAHAVFDYNDNDVVDQIIMAVKNDGVKLADAHMVVTGGLQPTLDVLKATKGSAQARVAHAPMLPADHPTLENTMIAFNFPPMDPGERAAFYKKCVHGWLAGALEAGSVVSSPPVELEGKGLESIDKALDAMKAGVSCRKIVVTI</sequence>
<dbReference type="AlphaFoldDB" id="A0AAN7YM36"/>
<dbReference type="SUPFAM" id="SSF50129">
    <property type="entry name" value="GroES-like"/>
    <property type="match status" value="1"/>
</dbReference>
<keyword evidence="3" id="KW-0560">Oxidoreductase</keyword>
<dbReference type="SUPFAM" id="SSF51735">
    <property type="entry name" value="NAD(P)-binding Rossmann-fold domains"/>
    <property type="match status" value="1"/>
</dbReference>
<dbReference type="Gene3D" id="3.40.50.720">
    <property type="entry name" value="NAD(P)-binding Rossmann-like Domain"/>
    <property type="match status" value="1"/>
</dbReference>
<evidence type="ECO:0000259" key="4">
    <source>
        <dbReference type="SMART" id="SM00829"/>
    </source>
</evidence>
<evidence type="ECO:0000313" key="6">
    <source>
        <dbReference type="Proteomes" id="UP001310890"/>
    </source>
</evidence>
<protein>
    <recommendedName>
        <fullName evidence="4">Enoyl reductase (ER) domain-containing protein</fullName>
    </recommendedName>
</protein>
<dbReference type="InterPro" id="IPR013154">
    <property type="entry name" value="ADH-like_N"/>
</dbReference>
<dbReference type="Pfam" id="PF00107">
    <property type="entry name" value="ADH_zinc_N"/>
    <property type="match status" value="1"/>
</dbReference>
<dbReference type="InterPro" id="IPR020843">
    <property type="entry name" value="ER"/>
</dbReference>
<name>A0AAN7YM36_9PEZI</name>
<dbReference type="CDD" id="cd08249">
    <property type="entry name" value="enoyl_reductase_like"/>
    <property type="match status" value="1"/>
</dbReference>
<evidence type="ECO:0000256" key="3">
    <source>
        <dbReference type="ARBA" id="ARBA00023002"/>
    </source>
</evidence>
<accession>A0AAN7YM36</accession>
<evidence type="ECO:0000256" key="1">
    <source>
        <dbReference type="ARBA" id="ARBA00008072"/>
    </source>
</evidence>
<proteinExistence type="inferred from homology"/>
<reference evidence="5" key="1">
    <citation type="submission" date="2023-08" db="EMBL/GenBank/DDBJ databases">
        <title>Black Yeasts Isolated from many extreme environments.</title>
        <authorList>
            <person name="Coleine C."/>
            <person name="Stajich J.E."/>
            <person name="Selbmann L."/>
        </authorList>
    </citation>
    <scope>NUCLEOTIDE SEQUENCE</scope>
    <source>
        <strain evidence="5">CCFEE 5401</strain>
    </source>
</reference>
<dbReference type="Proteomes" id="UP001310890">
    <property type="component" value="Unassembled WGS sequence"/>
</dbReference>
<evidence type="ECO:0000256" key="2">
    <source>
        <dbReference type="ARBA" id="ARBA00011245"/>
    </source>
</evidence>
<gene>
    <name evidence="5" type="ORF">LTR62_007859</name>
</gene>
<comment type="caution">
    <text evidence="5">The sequence shown here is derived from an EMBL/GenBank/DDBJ whole genome shotgun (WGS) entry which is preliminary data.</text>
</comment>
<dbReference type="InterPro" id="IPR013149">
    <property type="entry name" value="ADH-like_C"/>
</dbReference>
<dbReference type="InterPro" id="IPR036291">
    <property type="entry name" value="NAD(P)-bd_dom_sf"/>
</dbReference>
<comment type="similarity">
    <text evidence="1">Belongs to the zinc-containing alcohol dehydrogenase family.</text>
</comment>
<dbReference type="GO" id="GO:0016651">
    <property type="term" value="F:oxidoreductase activity, acting on NAD(P)H"/>
    <property type="evidence" value="ECO:0007669"/>
    <property type="project" value="InterPro"/>
</dbReference>